<evidence type="ECO:0000256" key="6">
    <source>
        <dbReference type="ARBA" id="ARBA00023049"/>
    </source>
</evidence>
<dbReference type="EMBL" id="JACRIW010000005">
    <property type="protein sequence ID" value="MBI5167958.1"/>
    <property type="molecule type" value="Genomic_DNA"/>
</dbReference>
<keyword evidence="7" id="KW-0472">Membrane</keyword>
<accession>A0A933SA22</accession>
<evidence type="ECO:0000256" key="1">
    <source>
        <dbReference type="ARBA" id="ARBA00001947"/>
    </source>
</evidence>
<dbReference type="PANTHER" id="PTHR39188">
    <property type="entry name" value="MEMBRANE-ASSOCIATED ZINC METALLOPROTEASE M50B"/>
    <property type="match status" value="1"/>
</dbReference>
<feature type="transmembrane region" description="Helical" evidence="7">
    <location>
        <begin position="282"/>
        <end position="305"/>
    </location>
</feature>
<dbReference type="GO" id="GO:0008237">
    <property type="term" value="F:metallopeptidase activity"/>
    <property type="evidence" value="ECO:0007669"/>
    <property type="project" value="UniProtKB-KW"/>
</dbReference>
<evidence type="ECO:0000256" key="3">
    <source>
        <dbReference type="ARBA" id="ARBA00022670"/>
    </source>
</evidence>
<evidence type="ECO:0000256" key="5">
    <source>
        <dbReference type="ARBA" id="ARBA00022833"/>
    </source>
</evidence>
<dbReference type="PANTHER" id="PTHR39188:SF3">
    <property type="entry name" value="STAGE IV SPORULATION PROTEIN FB"/>
    <property type="match status" value="1"/>
</dbReference>
<feature type="transmembrane region" description="Helical" evidence="7">
    <location>
        <begin position="107"/>
        <end position="129"/>
    </location>
</feature>
<comment type="similarity">
    <text evidence="2">Belongs to the peptidase M50B family.</text>
</comment>
<sequence>MDEPAAPEPFDEPLYAQSLAAFRNPAPMSVPALVTALLVIAFAASSFGQLNSWTAMLTLVAVVAFHEAGHAFGMRVFGFRDVKMFFIPFFGAAVVGRPRGAAPWKDALVSLLGPLPGLLLAVVIFATGLRARQPFEWPFHVAESLLLLNAFNLLPLGFLDGGRFFQRTIFARHRVLAVAFDLLGALALGALAVTFKMWLLGFFVLMSLRGLPRRWRVLGGAAAFRSARPEAFADPERLADEDARVLFAESRAAVGPPANESAGAIAGAMEEMLDASQRAPGVFATIGLLLLYALAVVCTFAGIFFHVSGMGAETWRWVRTGEARVEFPRDVYGIAGAAGGTASDTTWRATLNGVERFTVEKLASDTSAAAVEKRVAALAHDSGLEMKRSQVIEGEQPSDSLVGMEYRFRGERRELRARTFVVGGRRYWVTASAPKFGERASRFLESFRRDDGVPPVVPR</sequence>
<dbReference type="GO" id="GO:0006508">
    <property type="term" value="P:proteolysis"/>
    <property type="evidence" value="ECO:0007669"/>
    <property type="project" value="UniProtKB-KW"/>
</dbReference>
<name>A0A933SA22_UNCEI</name>
<gene>
    <name evidence="8" type="ORF">HZA61_00575</name>
</gene>
<protein>
    <recommendedName>
        <fullName evidence="10">Peptidase M50 domain-containing protein</fullName>
    </recommendedName>
</protein>
<feature type="transmembrane region" description="Helical" evidence="7">
    <location>
        <begin position="53"/>
        <end position="72"/>
    </location>
</feature>
<evidence type="ECO:0000256" key="2">
    <source>
        <dbReference type="ARBA" id="ARBA00007931"/>
    </source>
</evidence>
<feature type="transmembrane region" description="Helical" evidence="7">
    <location>
        <begin position="28"/>
        <end position="47"/>
    </location>
</feature>
<proteinExistence type="inferred from homology"/>
<keyword evidence="3" id="KW-0645">Protease</keyword>
<evidence type="ECO:0000256" key="7">
    <source>
        <dbReference type="SAM" id="Phobius"/>
    </source>
</evidence>
<feature type="transmembrane region" description="Helical" evidence="7">
    <location>
        <begin position="179"/>
        <end position="206"/>
    </location>
</feature>
<reference evidence="8" key="1">
    <citation type="submission" date="2020-07" db="EMBL/GenBank/DDBJ databases">
        <title>Huge and variable diversity of episymbiotic CPR bacteria and DPANN archaea in groundwater ecosystems.</title>
        <authorList>
            <person name="He C.Y."/>
            <person name="Keren R."/>
            <person name="Whittaker M."/>
            <person name="Farag I.F."/>
            <person name="Doudna J."/>
            <person name="Cate J.H.D."/>
            <person name="Banfield J.F."/>
        </authorList>
    </citation>
    <scope>NUCLEOTIDE SEQUENCE</scope>
    <source>
        <strain evidence="8">NC_groundwater_1813_Pr3_B-0.1um_71_17</strain>
    </source>
</reference>
<evidence type="ECO:0000313" key="8">
    <source>
        <dbReference type="EMBL" id="MBI5167958.1"/>
    </source>
</evidence>
<organism evidence="8 9">
    <name type="scientific">Eiseniibacteriota bacterium</name>
    <dbReference type="NCBI Taxonomy" id="2212470"/>
    <lineage>
        <taxon>Bacteria</taxon>
        <taxon>Candidatus Eiseniibacteriota</taxon>
    </lineage>
</organism>
<dbReference type="Proteomes" id="UP000696931">
    <property type="component" value="Unassembled WGS sequence"/>
</dbReference>
<keyword evidence="4" id="KW-0378">Hydrolase</keyword>
<comment type="cofactor">
    <cofactor evidence="1">
        <name>Zn(2+)</name>
        <dbReference type="ChEBI" id="CHEBI:29105"/>
    </cofactor>
</comment>
<keyword evidence="7" id="KW-0812">Transmembrane</keyword>
<keyword evidence="5" id="KW-0862">Zinc</keyword>
<evidence type="ECO:0000256" key="4">
    <source>
        <dbReference type="ARBA" id="ARBA00022801"/>
    </source>
</evidence>
<keyword evidence="6" id="KW-0482">Metalloprotease</keyword>
<evidence type="ECO:0008006" key="10">
    <source>
        <dbReference type="Google" id="ProtNLM"/>
    </source>
</evidence>
<evidence type="ECO:0000313" key="9">
    <source>
        <dbReference type="Proteomes" id="UP000696931"/>
    </source>
</evidence>
<comment type="caution">
    <text evidence="8">The sequence shown here is derived from an EMBL/GenBank/DDBJ whole genome shotgun (WGS) entry which is preliminary data.</text>
</comment>
<feature type="transmembrane region" description="Helical" evidence="7">
    <location>
        <begin position="141"/>
        <end position="159"/>
    </location>
</feature>
<keyword evidence="7" id="KW-1133">Transmembrane helix</keyword>
<dbReference type="AlphaFoldDB" id="A0A933SA22"/>